<dbReference type="PROSITE" id="PS51831">
    <property type="entry name" value="HD"/>
    <property type="match status" value="1"/>
</dbReference>
<dbReference type="PANTHER" id="PTHR11373:SF32">
    <property type="entry name" value="DEOXYGUANOSINETRIPHOSPHATE TRIPHOSPHOHYDROLASE"/>
    <property type="match status" value="1"/>
</dbReference>
<dbReference type="GO" id="GO:0006203">
    <property type="term" value="P:dGTP catabolic process"/>
    <property type="evidence" value="ECO:0007669"/>
    <property type="project" value="TreeGrafter"/>
</dbReference>
<dbReference type="GO" id="GO:0008832">
    <property type="term" value="F:dGTPase activity"/>
    <property type="evidence" value="ECO:0007669"/>
    <property type="project" value="TreeGrafter"/>
</dbReference>
<accession>A0A372MD85</accession>
<keyword evidence="1 3" id="KW-0378">Hydrolase</keyword>
<dbReference type="AlphaFoldDB" id="A0A372MD85"/>
<dbReference type="SUPFAM" id="SSF109604">
    <property type="entry name" value="HD-domain/PDEase-like"/>
    <property type="match status" value="1"/>
</dbReference>
<dbReference type="InterPro" id="IPR026875">
    <property type="entry name" value="PHydrolase_assoc_dom"/>
</dbReference>
<dbReference type="CDD" id="cd00077">
    <property type="entry name" value="HDc"/>
    <property type="match status" value="1"/>
</dbReference>
<gene>
    <name evidence="3" type="primary">dgt</name>
    <name evidence="3" type="ORF">DYP60_13215</name>
</gene>
<dbReference type="InterPro" id="IPR050135">
    <property type="entry name" value="dGTPase-like"/>
</dbReference>
<dbReference type="Proteomes" id="UP000264002">
    <property type="component" value="Unassembled WGS sequence"/>
</dbReference>
<dbReference type="EMBL" id="QUWK01000021">
    <property type="protein sequence ID" value="RFU93724.1"/>
    <property type="molecule type" value="Genomic_DNA"/>
</dbReference>
<protein>
    <submittedName>
        <fullName evidence="3">DNTP triphosphohydrolase</fullName>
    </submittedName>
</protein>
<dbReference type="InterPro" id="IPR003607">
    <property type="entry name" value="HD/PDEase_dom"/>
</dbReference>
<dbReference type="Gene3D" id="1.10.3550.10">
    <property type="entry name" value="eoxyguanosinetriphosphate triphosphohydrolase domain-like"/>
    <property type="match status" value="1"/>
</dbReference>
<dbReference type="InterPro" id="IPR006674">
    <property type="entry name" value="HD_domain"/>
</dbReference>
<reference evidence="3 4" key="2">
    <citation type="submission" date="2018-09" db="EMBL/GenBank/DDBJ databases">
        <title>Genome of Sphaerochaeta halotolerans strain 4-11.</title>
        <authorList>
            <person name="Nazina T.N."/>
            <person name="Sokolova D.S."/>
        </authorList>
    </citation>
    <scope>NUCLEOTIDE SEQUENCE [LARGE SCALE GENOMIC DNA]</scope>
    <source>
        <strain evidence="3 4">4-11</strain>
    </source>
</reference>
<dbReference type="SMART" id="SM00471">
    <property type="entry name" value="HDc"/>
    <property type="match status" value="1"/>
</dbReference>
<dbReference type="Gene3D" id="1.10.3210.10">
    <property type="entry name" value="Hypothetical protein af1432"/>
    <property type="match status" value="1"/>
</dbReference>
<reference evidence="4" key="1">
    <citation type="submission" date="2018-08" db="EMBL/GenBank/DDBJ databases">
        <authorList>
            <person name="Grouzdev D.S."/>
            <person name="Krutkina M.S."/>
        </authorList>
    </citation>
    <scope>NUCLEOTIDE SEQUENCE [LARGE SCALE GENOMIC DNA]</scope>
    <source>
        <strain evidence="4">4-11</strain>
    </source>
</reference>
<evidence type="ECO:0000313" key="3">
    <source>
        <dbReference type="EMBL" id="RFU93724.1"/>
    </source>
</evidence>
<dbReference type="PANTHER" id="PTHR11373">
    <property type="entry name" value="DEOXYNUCLEOSIDE TRIPHOSPHATE TRIPHOSPHOHYDROLASE"/>
    <property type="match status" value="1"/>
</dbReference>
<dbReference type="RefSeq" id="WP_117331490.1">
    <property type="nucleotide sequence ID" value="NZ_QUWK01000021.1"/>
</dbReference>
<keyword evidence="4" id="KW-1185">Reference proteome</keyword>
<dbReference type="InterPro" id="IPR027432">
    <property type="entry name" value="dGTP_triphosphohydrolase_C"/>
</dbReference>
<comment type="caution">
    <text evidence="3">The sequence shown here is derived from an EMBL/GenBank/DDBJ whole genome shotgun (WGS) entry which is preliminary data.</text>
</comment>
<evidence type="ECO:0000259" key="2">
    <source>
        <dbReference type="PROSITE" id="PS51831"/>
    </source>
</evidence>
<dbReference type="Pfam" id="PF01966">
    <property type="entry name" value="HD"/>
    <property type="match status" value="1"/>
</dbReference>
<dbReference type="NCBIfam" id="TIGR01353">
    <property type="entry name" value="dGTP_triPase"/>
    <property type="match status" value="1"/>
</dbReference>
<dbReference type="Pfam" id="PF13286">
    <property type="entry name" value="HD_assoc"/>
    <property type="match status" value="1"/>
</dbReference>
<evidence type="ECO:0000313" key="4">
    <source>
        <dbReference type="Proteomes" id="UP000264002"/>
    </source>
</evidence>
<sequence length="487" mass="55338">MSLYTEKDFHRLKPIESNKGDLPQDASRTDVRRDYARILHSPAFRRLQGKTQLFPGDETDFFRNRLTHSLEVAQIAKDIAIKINHDVEFFKMGENSINPDICEIAGLIHDLGHPPFGHNGEKALDDCMKSTGGFEGNAQTLHILLRTEKKEMGPGANYATGYEKAVDKRLGLNLTHRVVASALKYDQIIPYCRKKTDKLVKGYYSIDSEMIDTIKSNIRQNVSSDKPFKTIECQIMDIADDIAYSTYDIEDALKAEFITPFDIISCGSGITGQIAKKINETEGRDFITSDEVKRRLLEIFGSTLAPITEPFGEYKGGDDPSATLKLYELLEKVTSSYEASKWFSQNGYIRTSSTSFLVHWFILGVKVDINEEDPTQSKVYLDEETKKNVEVLKHYCFINLINSPKLKISEFRGYDIIRSIFAVLTNSDEEGHKLLPADFQKIYEILPTNTAKNRLVCDFIAGMTDRYAIEFYGRLNSENPQSIFKPF</sequence>
<dbReference type="InterPro" id="IPR006261">
    <property type="entry name" value="dGTPase"/>
</dbReference>
<feature type="domain" description="HD" evidence="2">
    <location>
        <begin position="65"/>
        <end position="245"/>
    </location>
</feature>
<proteinExistence type="predicted"/>
<organism evidence="3 4">
    <name type="scientific">Sphaerochaeta halotolerans</name>
    <dbReference type="NCBI Taxonomy" id="2293840"/>
    <lineage>
        <taxon>Bacteria</taxon>
        <taxon>Pseudomonadati</taxon>
        <taxon>Spirochaetota</taxon>
        <taxon>Spirochaetia</taxon>
        <taxon>Spirochaetales</taxon>
        <taxon>Sphaerochaetaceae</taxon>
        <taxon>Sphaerochaeta</taxon>
    </lineage>
</organism>
<name>A0A372MD85_9SPIR</name>
<evidence type="ECO:0000256" key="1">
    <source>
        <dbReference type="ARBA" id="ARBA00022801"/>
    </source>
</evidence>